<protein>
    <submittedName>
        <fullName evidence="1">Uncharacterized protein</fullName>
    </submittedName>
</protein>
<dbReference type="AlphaFoldDB" id="A0AAD1L3W2"/>
<proteinExistence type="predicted"/>
<accession>A0AAD1L3W2</accession>
<reference evidence="1" key="1">
    <citation type="submission" date="2022-07" db="EMBL/GenBank/DDBJ databases">
        <title>Complete genome sequence of carbapenem-resistant Citrobacter spp. in Japan.</title>
        <authorList>
            <person name="Maehana S."/>
            <person name="Suzuki M."/>
            <person name="Kitasato H."/>
        </authorList>
    </citation>
    <scope>NUCLEOTIDE SEQUENCE</scope>
    <source>
        <strain evidence="1">KAM621</strain>
    </source>
</reference>
<sequence length="126" mass="14309">MTGSYLYILRMDSQIRCTRFTVASAMAEAIAQSAFLSKAVARKLAGKMPVGVYLLQVYGFQQKAAMAARAQKAIDPSYYWILYQAKLEMLYYFVEPALSEIIQKVHDGVYSNLDQLADEIMERFDV</sequence>
<organism evidence="1 2">
    <name type="scientific">Citrobacter braakii</name>
    <dbReference type="NCBI Taxonomy" id="57706"/>
    <lineage>
        <taxon>Bacteria</taxon>
        <taxon>Pseudomonadati</taxon>
        <taxon>Pseudomonadota</taxon>
        <taxon>Gammaproteobacteria</taxon>
        <taxon>Enterobacterales</taxon>
        <taxon>Enterobacteriaceae</taxon>
        <taxon>Citrobacter</taxon>
        <taxon>Citrobacter freundii complex</taxon>
    </lineage>
</organism>
<gene>
    <name evidence="1" type="ORF">KAM621c_33590</name>
</gene>
<dbReference type="EMBL" id="AP026382">
    <property type="protein sequence ID" value="BDN98254.1"/>
    <property type="molecule type" value="Genomic_DNA"/>
</dbReference>
<dbReference type="Proteomes" id="UP001058317">
    <property type="component" value="Chromosome"/>
</dbReference>
<evidence type="ECO:0000313" key="1">
    <source>
        <dbReference type="EMBL" id="BDN98254.1"/>
    </source>
</evidence>
<evidence type="ECO:0000313" key="2">
    <source>
        <dbReference type="Proteomes" id="UP001058317"/>
    </source>
</evidence>
<name>A0AAD1L3W2_CITBR</name>